<name>A0A8T0IS51_CERPU</name>
<feature type="transmembrane region" description="Helical" evidence="10">
    <location>
        <begin position="521"/>
        <end position="544"/>
    </location>
</feature>
<evidence type="ECO:0000256" key="1">
    <source>
        <dbReference type="ARBA" id="ARBA00004141"/>
    </source>
</evidence>
<dbReference type="InterPro" id="IPR003593">
    <property type="entry name" value="AAA+_ATPase"/>
</dbReference>
<dbReference type="PANTHER" id="PTHR48041">
    <property type="entry name" value="ABC TRANSPORTER G FAMILY MEMBER 28"/>
    <property type="match status" value="1"/>
</dbReference>
<keyword evidence="8 10" id="KW-0472">Membrane</keyword>
<evidence type="ECO:0000256" key="3">
    <source>
        <dbReference type="ARBA" id="ARBA00022448"/>
    </source>
</evidence>
<evidence type="ECO:0000259" key="11">
    <source>
        <dbReference type="PROSITE" id="PS50893"/>
    </source>
</evidence>
<proteinExistence type="inferred from homology"/>
<dbReference type="PANTHER" id="PTHR48041:SF94">
    <property type="entry name" value="ABC TRANSPORTER G FAMILY MEMBER 22"/>
    <property type="match status" value="1"/>
</dbReference>
<keyword evidence="4 10" id="KW-0812">Transmembrane</keyword>
<dbReference type="Proteomes" id="UP000822688">
    <property type="component" value="Chromosome 2"/>
</dbReference>
<evidence type="ECO:0000256" key="6">
    <source>
        <dbReference type="ARBA" id="ARBA00022840"/>
    </source>
</evidence>
<evidence type="ECO:0000256" key="5">
    <source>
        <dbReference type="ARBA" id="ARBA00022741"/>
    </source>
</evidence>
<dbReference type="SMART" id="SM00382">
    <property type="entry name" value="AAA"/>
    <property type="match status" value="1"/>
</dbReference>
<evidence type="ECO:0000256" key="9">
    <source>
        <dbReference type="SAM" id="MobiDB-lite"/>
    </source>
</evidence>
<dbReference type="EMBL" id="CM026422">
    <property type="protein sequence ID" value="KAG0585838.1"/>
    <property type="molecule type" value="Genomic_DNA"/>
</dbReference>
<keyword evidence="3" id="KW-0813">Transport</keyword>
<dbReference type="GO" id="GO:0140359">
    <property type="term" value="F:ABC-type transporter activity"/>
    <property type="evidence" value="ECO:0007669"/>
    <property type="project" value="InterPro"/>
</dbReference>
<evidence type="ECO:0000256" key="10">
    <source>
        <dbReference type="SAM" id="Phobius"/>
    </source>
</evidence>
<dbReference type="InterPro" id="IPR027417">
    <property type="entry name" value="P-loop_NTPase"/>
</dbReference>
<feature type="region of interest" description="Disordered" evidence="9">
    <location>
        <begin position="1"/>
        <end position="54"/>
    </location>
</feature>
<evidence type="ECO:0000256" key="4">
    <source>
        <dbReference type="ARBA" id="ARBA00022692"/>
    </source>
</evidence>
<dbReference type="PROSITE" id="PS50893">
    <property type="entry name" value="ABC_TRANSPORTER_2"/>
    <property type="match status" value="1"/>
</dbReference>
<keyword evidence="13" id="KW-1185">Reference proteome</keyword>
<sequence>MPPQATTKEEEKMSSVAPIPQPLEHSSSQRGAGANISNADASEGEFRPALSRDSSQHVIGHAGILANGDQVNGEYTNGTMNGATDDRVSQHTVDIDTQDNNRLHRDRKPPLPITVKFVDLRNTVKIEGKTTWSPKHPFKFRRQPEIQKEILHGVTGSVMPGETLAIMGPSGSGKTTLLNLLGGRNHHGITGQSTYNDIPYNKALKRRMGFVTQDDVLFAHLTVRETLVYAALLRLPTASFTRAQKVARADETIVELGLERCRDTVIGGPFFRGVSGGERKRVCIGHEILVDPSLLFLDEPTSGLDSTTALRIIQVIRNIAKAGRTVLTTIHQPSSRLFYMFDKLILLSQGNSIYFGNAKEAPAYFSSIGLTPFIAMNPADFILDLASGNLNDISIPPALEKSSTMQIAGSDKPLLAAPSPSEVHSYLVQRFEQELLPKEKSKLLSLGSTKEELKLGVTAKREWSTSWMDQFSVLMIRGLKERRHEYLSYLRFVQVFFISVIVGCLWWRSDRKTEADVADQMGLIFFIAIFWGMFPLFTAIFTFPQERAMLNKERASDLYRLSSYFMARTLGDLPLDLVMPTIFVLIVYFMTNLHLSAAAFFLTLLTVYINVVVSQGLGFMIGAVLMEVKQATTLASIVMLSFMLTGGFFVQHIPVWMKWLKYISFNYYNYRLLTKIQYSGSEQYDCNTSTGCKSMSTASVFHGMNLAGGGIDAMALLIMVVGYRFLAYFALRRLNIRH</sequence>
<feature type="domain" description="ABC transporter" evidence="11">
    <location>
        <begin position="115"/>
        <end position="374"/>
    </location>
</feature>
<dbReference type="InterPro" id="IPR013525">
    <property type="entry name" value="ABC2_TM"/>
</dbReference>
<dbReference type="GO" id="GO:0016020">
    <property type="term" value="C:membrane"/>
    <property type="evidence" value="ECO:0007669"/>
    <property type="project" value="UniProtKB-SubCell"/>
</dbReference>
<dbReference type="EMBL" id="CM026422">
    <property type="protein sequence ID" value="KAG0585839.1"/>
    <property type="molecule type" value="Genomic_DNA"/>
</dbReference>
<comment type="subcellular location">
    <subcellularLocation>
        <location evidence="1">Membrane</location>
        <topology evidence="1">Multi-pass membrane protein</topology>
    </subcellularLocation>
</comment>
<evidence type="ECO:0000256" key="2">
    <source>
        <dbReference type="ARBA" id="ARBA00005814"/>
    </source>
</evidence>
<evidence type="ECO:0000256" key="7">
    <source>
        <dbReference type="ARBA" id="ARBA00022989"/>
    </source>
</evidence>
<keyword evidence="7 10" id="KW-1133">Transmembrane helix</keyword>
<feature type="transmembrane region" description="Helical" evidence="10">
    <location>
        <begin position="637"/>
        <end position="657"/>
    </location>
</feature>
<dbReference type="InterPro" id="IPR050352">
    <property type="entry name" value="ABCG_transporters"/>
</dbReference>
<dbReference type="EMBL" id="CM026422">
    <property type="protein sequence ID" value="KAG0585841.1"/>
    <property type="molecule type" value="Genomic_DNA"/>
</dbReference>
<dbReference type="SUPFAM" id="SSF52540">
    <property type="entry name" value="P-loop containing nucleoside triphosphate hydrolases"/>
    <property type="match status" value="1"/>
</dbReference>
<accession>A0A8T0IS51</accession>
<keyword evidence="5" id="KW-0547">Nucleotide-binding</keyword>
<dbReference type="GO" id="GO:0016887">
    <property type="term" value="F:ATP hydrolysis activity"/>
    <property type="evidence" value="ECO:0007669"/>
    <property type="project" value="InterPro"/>
</dbReference>
<feature type="transmembrane region" description="Helical" evidence="10">
    <location>
        <begin position="489"/>
        <end position="509"/>
    </location>
</feature>
<evidence type="ECO:0000256" key="8">
    <source>
        <dbReference type="ARBA" id="ARBA00023136"/>
    </source>
</evidence>
<dbReference type="OrthoDB" id="66620at2759"/>
<dbReference type="CDD" id="cd03213">
    <property type="entry name" value="ABCG_EPDR"/>
    <property type="match status" value="1"/>
</dbReference>
<evidence type="ECO:0000313" key="12">
    <source>
        <dbReference type="EMBL" id="KAG0585839.1"/>
    </source>
</evidence>
<dbReference type="Gene3D" id="3.40.50.300">
    <property type="entry name" value="P-loop containing nucleotide triphosphate hydrolases"/>
    <property type="match status" value="1"/>
</dbReference>
<dbReference type="Pfam" id="PF01061">
    <property type="entry name" value="ABC2_membrane"/>
    <property type="match status" value="1"/>
</dbReference>
<evidence type="ECO:0000313" key="13">
    <source>
        <dbReference type="Proteomes" id="UP000822688"/>
    </source>
</evidence>
<gene>
    <name evidence="12" type="ORF">KC19_2G043200</name>
</gene>
<feature type="compositionally biased region" description="Polar residues" evidence="9">
    <location>
        <begin position="24"/>
        <end position="40"/>
    </location>
</feature>
<keyword evidence="6" id="KW-0067">ATP-binding</keyword>
<comment type="similarity">
    <text evidence="2">Belongs to the ABC transporter superfamily. ABCG family. Eye pigment precursor importer (TC 3.A.1.204) subfamily.</text>
</comment>
<feature type="transmembrane region" description="Helical" evidence="10">
    <location>
        <begin position="713"/>
        <end position="731"/>
    </location>
</feature>
<protein>
    <recommendedName>
        <fullName evidence="11">ABC transporter domain-containing protein</fullName>
    </recommendedName>
</protein>
<comment type="caution">
    <text evidence="12">The sequence shown here is derived from an EMBL/GenBank/DDBJ whole genome shotgun (WGS) entry which is preliminary data.</text>
</comment>
<dbReference type="AlphaFoldDB" id="A0A8T0IS51"/>
<dbReference type="Pfam" id="PF00005">
    <property type="entry name" value="ABC_tran"/>
    <property type="match status" value="1"/>
</dbReference>
<dbReference type="InterPro" id="IPR003439">
    <property type="entry name" value="ABC_transporter-like_ATP-bd"/>
</dbReference>
<reference evidence="12" key="1">
    <citation type="submission" date="2020-06" db="EMBL/GenBank/DDBJ databases">
        <title>WGS assembly of Ceratodon purpureus strain R40.</title>
        <authorList>
            <person name="Carey S.B."/>
            <person name="Jenkins J."/>
            <person name="Shu S."/>
            <person name="Lovell J.T."/>
            <person name="Sreedasyam A."/>
            <person name="Maumus F."/>
            <person name="Tiley G.P."/>
            <person name="Fernandez-Pozo N."/>
            <person name="Barry K."/>
            <person name="Chen C."/>
            <person name="Wang M."/>
            <person name="Lipzen A."/>
            <person name="Daum C."/>
            <person name="Saski C.A."/>
            <person name="Payton A.C."/>
            <person name="Mcbreen J.C."/>
            <person name="Conrad R.E."/>
            <person name="Kollar L.M."/>
            <person name="Olsson S."/>
            <person name="Huttunen S."/>
            <person name="Landis J.B."/>
            <person name="Wickett N.J."/>
            <person name="Johnson M.G."/>
            <person name="Rensing S.A."/>
            <person name="Grimwood J."/>
            <person name="Schmutz J."/>
            <person name="Mcdaniel S.F."/>
        </authorList>
    </citation>
    <scope>NUCLEOTIDE SEQUENCE</scope>
    <source>
        <strain evidence="12">R40</strain>
    </source>
</reference>
<dbReference type="FunFam" id="3.40.50.300:FF:000337">
    <property type="entry name" value="ABC transporter G family member 22"/>
    <property type="match status" value="1"/>
</dbReference>
<organism evidence="12 13">
    <name type="scientific">Ceratodon purpureus</name>
    <name type="common">Fire moss</name>
    <name type="synonym">Dicranum purpureum</name>
    <dbReference type="NCBI Taxonomy" id="3225"/>
    <lineage>
        <taxon>Eukaryota</taxon>
        <taxon>Viridiplantae</taxon>
        <taxon>Streptophyta</taxon>
        <taxon>Embryophyta</taxon>
        <taxon>Bryophyta</taxon>
        <taxon>Bryophytina</taxon>
        <taxon>Bryopsida</taxon>
        <taxon>Dicranidae</taxon>
        <taxon>Pseudoditrichales</taxon>
        <taxon>Ditrichaceae</taxon>
        <taxon>Ceratodon</taxon>
    </lineage>
</organism>
<feature type="transmembrane region" description="Helical" evidence="10">
    <location>
        <begin position="597"/>
        <end position="625"/>
    </location>
</feature>
<dbReference type="GO" id="GO:0005524">
    <property type="term" value="F:ATP binding"/>
    <property type="evidence" value="ECO:0007669"/>
    <property type="project" value="UniProtKB-KW"/>
</dbReference>